<evidence type="ECO:0000256" key="3">
    <source>
        <dbReference type="ARBA" id="ARBA00022690"/>
    </source>
</evidence>
<gene>
    <name evidence="16" type="primary">TFPI2</name>
</gene>
<dbReference type="PRINTS" id="PR00759">
    <property type="entry name" value="BASICPTASE"/>
</dbReference>
<evidence type="ECO:0000256" key="13">
    <source>
        <dbReference type="PIRNR" id="PIRNR001620"/>
    </source>
</evidence>
<keyword evidence="2" id="KW-0964">Secreted</keyword>
<reference evidence="16" key="1">
    <citation type="submission" date="2025-08" db="UniProtKB">
        <authorList>
            <consortium name="RefSeq"/>
        </authorList>
    </citation>
    <scope>IDENTIFICATION</scope>
</reference>
<keyword evidence="15" id="KW-1185">Reference proteome</keyword>
<dbReference type="Pfam" id="PF00014">
    <property type="entry name" value="Kunitz_BPTI"/>
    <property type="match status" value="3"/>
</dbReference>
<dbReference type="PANTHER" id="PTHR10083:SF374">
    <property type="entry name" value="BPTI_KUNITZ INHIBITOR DOMAIN-CONTAINING PROTEIN"/>
    <property type="match status" value="1"/>
</dbReference>
<dbReference type="InParanoid" id="A0A1S2ZPJ5"/>
<evidence type="ECO:0000256" key="11">
    <source>
        <dbReference type="ARBA" id="ARBA00060238"/>
    </source>
</evidence>
<evidence type="ECO:0000256" key="10">
    <source>
        <dbReference type="ARBA" id="ARBA00023180"/>
    </source>
</evidence>
<protein>
    <recommendedName>
        <fullName evidence="13">Tissue factor pathway inhibitor</fullName>
    </recommendedName>
</protein>
<evidence type="ECO:0000256" key="7">
    <source>
        <dbReference type="ARBA" id="ARBA00022900"/>
    </source>
</evidence>
<dbReference type="Gene3D" id="4.10.410.10">
    <property type="entry name" value="Pancreatic trypsin inhibitor Kunitz domain"/>
    <property type="match status" value="3"/>
</dbReference>
<dbReference type="GeneID" id="103113036"/>
<dbReference type="InterPro" id="IPR036880">
    <property type="entry name" value="Kunitz_BPTI_sf"/>
</dbReference>
<dbReference type="CDD" id="cd22615">
    <property type="entry name" value="Kunitz_TFPI1_TFPI2_3-like"/>
    <property type="match status" value="1"/>
</dbReference>
<dbReference type="GO" id="GO:0005615">
    <property type="term" value="C:extracellular space"/>
    <property type="evidence" value="ECO:0007669"/>
    <property type="project" value="TreeGrafter"/>
</dbReference>
<proteinExistence type="predicted"/>
<name>A0A1S2ZPJ5_ERIEU</name>
<evidence type="ECO:0000256" key="8">
    <source>
        <dbReference type="ARBA" id="ARBA00023084"/>
    </source>
</evidence>
<feature type="signal peptide" evidence="13">
    <location>
        <begin position="1"/>
        <end position="25"/>
    </location>
</feature>
<dbReference type="FunFam" id="4.10.410.10:FF:000004">
    <property type="entry name" value="Tissue factor pathway inhibitor"/>
    <property type="match status" value="1"/>
</dbReference>
<keyword evidence="6" id="KW-0677">Repeat</keyword>
<dbReference type="OrthoDB" id="5950222at2759"/>
<dbReference type="SMART" id="SM00131">
    <property type="entry name" value="KU"/>
    <property type="match status" value="3"/>
</dbReference>
<dbReference type="InterPro" id="IPR002223">
    <property type="entry name" value="Kunitz_BPTI"/>
</dbReference>
<keyword evidence="10" id="KW-0325">Glycoprotein</keyword>
<keyword evidence="9" id="KW-1015">Disulfide bond</keyword>
<comment type="subunit">
    <text evidence="12">Finds in a complex with ABCB1, TFPI2 and PPP2R3C; leading to the dephosphorylation of ABCB1.</text>
</comment>
<organism evidence="15 16">
    <name type="scientific">Erinaceus europaeus</name>
    <name type="common">Western European hedgehog</name>
    <dbReference type="NCBI Taxonomy" id="9365"/>
    <lineage>
        <taxon>Eukaryota</taxon>
        <taxon>Metazoa</taxon>
        <taxon>Chordata</taxon>
        <taxon>Craniata</taxon>
        <taxon>Vertebrata</taxon>
        <taxon>Euteleostomi</taxon>
        <taxon>Mammalia</taxon>
        <taxon>Eutheria</taxon>
        <taxon>Laurasiatheria</taxon>
        <taxon>Eulipotyphla</taxon>
        <taxon>Erinaceidae</taxon>
        <taxon>Erinaceinae</taxon>
        <taxon>Erinaceus</taxon>
    </lineage>
</organism>
<evidence type="ECO:0000256" key="1">
    <source>
        <dbReference type="ARBA" id="ARBA00004613"/>
    </source>
</evidence>
<feature type="domain" description="BPTI/Kunitz inhibitor" evidence="14">
    <location>
        <begin position="155"/>
        <end position="205"/>
    </location>
</feature>
<dbReference type="InterPro" id="IPR050098">
    <property type="entry name" value="TFPI/VKTCI-like"/>
</dbReference>
<accession>A0A1S2ZPJ5</accession>
<dbReference type="SUPFAM" id="SSF57362">
    <property type="entry name" value="BPTI-like"/>
    <property type="match status" value="3"/>
</dbReference>
<dbReference type="CDD" id="cd22616">
    <property type="entry name" value="Kunitz_TFPI2_1-like"/>
    <property type="match status" value="1"/>
</dbReference>
<dbReference type="CTD" id="7980"/>
<keyword evidence="3 13" id="KW-0646">Protease inhibitor</keyword>
<comment type="function">
    <text evidence="11">May play a role in the regulation of plasmin-mediated matrix remodeling. Inhibits trypsin, plasmin, factor VIIa/tissue factor and weakly factor Xa. Has no effect on thrombin.</text>
</comment>
<evidence type="ECO:0000256" key="5">
    <source>
        <dbReference type="ARBA" id="ARBA00022729"/>
    </source>
</evidence>
<evidence type="ECO:0000256" key="4">
    <source>
        <dbReference type="ARBA" id="ARBA00022696"/>
    </source>
</evidence>
<dbReference type="PANTHER" id="PTHR10083">
    <property type="entry name" value="KUNITZ-TYPE PROTEASE INHIBITOR-RELATED"/>
    <property type="match status" value="1"/>
</dbReference>
<feature type="domain" description="BPTI/Kunitz inhibitor" evidence="14">
    <location>
        <begin position="96"/>
        <end position="146"/>
    </location>
</feature>
<evidence type="ECO:0000256" key="6">
    <source>
        <dbReference type="ARBA" id="ARBA00022737"/>
    </source>
</evidence>
<dbReference type="FunFam" id="4.10.410.10:FF:000011">
    <property type="entry name" value="Tissue factor pathway inhibitor"/>
    <property type="match status" value="1"/>
</dbReference>
<evidence type="ECO:0000313" key="16">
    <source>
        <dbReference type="RefSeq" id="XP_007522577.1"/>
    </source>
</evidence>
<dbReference type="InterPro" id="IPR008296">
    <property type="entry name" value="TFPI-like"/>
</dbReference>
<feature type="domain" description="BPTI/Kunitz inhibitor" evidence="14">
    <location>
        <begin position="36"/>
        <end position="86"/>
    </location>
</feature>
<sequence length="233" mass="26581">MDPTCTLRLLLLPLLLMQNEAGAAALTSAGNNAEICLLPQDIGLCRALIPRYYYDRYAQRCLEFMYGGCEGNANNFETLEDCKKACWRIEKVPKICRLEVNEEKCGKSKEEYYFNLSSMACEKFLSEGCQSNNNRFPDEATCKNFCAPKKGPSFCYSPKDEGQCSAKLTRYYYNSRDKVCESFTYTGCGGNNNNFVDMKDCRRVCAKASKKGKIRKMPRGILVNRRETYKKKI</sequence>
<evidence type="ECO:0000256" key="12">
    <source>
        <dbReference type="ARBA" id="ARBA00065443"/>
    </source>
</evidence>
<dbReference type="FunFam" id="4.10.410.10:FF:000018">
    <property type="entry name" value="Tissue factor pathway inhibitor"/>
    <property type="match status" value="1"/>
</dbReference>
<dbReference type="AlphaFoldDB" id="A0A1S2ZPJ5"/>
<dbReference type="Proteomes" id="UP001652624">
    <property type="component" value="Chromosome 8"/>
</dbReference>
<keyword evidence="7 13" id="KW-0722">Serine protease inhibitor</keyword>
<keyword evidence="5 13" id="KW-0732">Signal</keyword>
<feature type="chain" id="PRO_5011024013" description="Tissue factor pathway inhibitor" evidence="13">
    <location>
        <begin position="26"/>
        <end position="233"/>
    </location>
</feature>
<evidence type="ECO:0000256" key="2">
    <source>
        <dbReference type="ARBA" id="ARBA00022525"/>
    </source>
</evidence>
<comment type="subcellular location">
    <subcellularLocation>
        <location evidence="1 13">Secreted</location>
    </subcellularLocation>
</comment>
<dbReference type="InterPro" id="IPR020901">
    <property type="entry name" value="Prtase_inh_Kunz-CS"/>
</dbReference>
<dbReference type="eggNOG" id="KOG4295">
    <property type="taxonomic scope" value="Eukaryota"/>
</dbReference>
<dbReference type="PROSITE" id="PS50279">
    <property type="entry name" value="BPTI_KUNITZ_2"/>
    <property type="match status" value="3"/>
</dbReference>
<keyword evidence="4 13" id="KW-0356">Hemostasis</keyword>
<dbReference type="RefSeq" id="XP_007522577.1">
    <property type="nucleotide sequence ID" value="XM_007522515.3"/>
</dbReference>
<evidence type="ECO:0000313" key="15">
    <source>
        <dbReference type="Proteomes" id="UP001652624"/>
    </source>
</evidence>
<dbReference type="PROSITE" id="PS00280">
    <property type="entry name" value="BPTI_KUNITZ_1"/>
    <property type="match status" value="2"/>
</dbReference>
<keyword evidence="8 13" id="KW-0094">Blood coagulation</keyword>
<dbReference type="GO" id="GO:0004867">
    <property type="term" value="F:serine-type endopeptidase inhibitor activity"/>
    <property type="evidence" value="ECO:0007669"/>
    <property type="project" value="UniProtKB-UniRule"/>
</dbReference>
<evidence type="ECO:0000256" key="9">
    <source>
        <dbReference type="ARBA" id="ARBA00023157"/>
    </source>
</evidence>
<dbReference type="PIRSF" id="PIRSF001620">
    <property type="entry name" value="TFPI"/>
    <property type="match status" value="1"/>
</dbReference>
<dbReference type="FunCoup" id="A0A1S2ZPJ5">
    <property type="interactions" value="53"/>
</dbReference>
<evidence type="ECO:0000259" key="14">
    <source>
        <dbReference type="PROSITE" id="PS50279"/>
    </source>
</evidence>
<dbReference type="GO" id="GO:0007596">
    <property type="term" value="P:blood coagulation"/>
    <property type="evidence" value="ECO:0007669"/>
    <property type="project" value="UniProtKB-UniRule"/>
</dbReference>